<feature type="transmembrane region" description="Helical" evidence="1">
    <location>
        <begin position="47"/>
        <end position="69"/>
    </location>
</feature>
<dbReference type="EMBL" id="QRHA01000008">
    <property type="protein sequence ID" value="RDV24769.1"/>
    <property type="molecule type" value="Genomic_DNA"/>
</dbReference>
<proteinExistence type="predicted"/>
<keyword evidence="1" id="KW-0472">Membrane</keyword>
<gene>
    <name evidence="2" type="ORF">DXV75_11860</name>
</gene>
<name>A0A3D8M502_9ALTE</name>
<keyword evidence="1" id="KW-1133">Transmembrane helix</keyword>
<evidence type="ECO:0000313" key="3">
    <source>
        <dbReference type="Proteomes" id="UP000256561"/>
    </source>
</evidence>
<organism evidence="2 3">
    <name type="scientific">Alteromonas aestuariivivens</name>
    <dbReference type="NCBI Taxonomy" id="1938339"/>
    <lineage>
        <taxon>Bacteria</taxon>
        <taxon>Pseudomonadati</taxon>
        <taxon>Pseudomonadota</taxon>
        <taxon>Gammaproteobacteria</taxon>
        <taxon>Alteromonadales</taxon>
        <taxon>Alteromonadaceae</taxon>
        <taxon>Alteromonas/Salinimonas group</taxon>
        <taxon>Alteromonas</taxon>
    </lineage>
</organism>
<keyword evidence="3" id="KW-1185">Reference proteome</keyword>
<evidence type="ECO:0000256" key="1">
    <source>
        <dbReference type="SAM" id="Phobius"/>
    </source>
</evidence>
<protein>
    <submittedName>
        <fullName evidence="2">Uncharacterized protein</fullName>
    </submittedName>
</protein>
<evidence type="ECO:0000313" key="2">
    <source>
        <dbReference type="EMBL" id="RDV24769.1"/>
    </source>
</evidence>
<sequence>MIKKKGDGLNHHPCYLVPNDTSPVQHLIVRLTSMLELPLLFLLAESIYYSGSSGHFIVAVPTDVFIVILNGQFR</sequence>
<keyword evidence="1" id="KW-0812">Transmembrane</keyword>
<accession>A0A3D8M502</accession>
<dbReference type="AlphaFoldDB" id="A0A3D8M502"/>
<comment type="caution">
    <text evidence="2">The sequence shown here is derived from an EMBL/GenBank/DDBJ whole genome shotgun (WGS) entry which is preliminary data.</text>
</comment>
<dbReference type="Proteomes" id="UP000256561">
    <property type="component" value="Unassembled WGS sequence"/>
</dbReference>
<reference evidence="3" key="1">
    <citation type="submission" date="2018-08" db="EMBL/GenBank/DDBJ databases">
        <authorList>
            <person name="Zhang J."/>
            <person name="Du Z.-J."/>
        </authorList>
    </citation>
    <scope>NUCLEOTIDE SEQUENCE [LARGE SCALE GENOMIC DNA]</scope>
    <source>
        <strain evidence="3">KCTC 52655</strain>
    </source>
</reference>